<dbReference type="AlphaFoldDB" id="A0A9C5ZI37"/>
<keyword evidence="3" id="KW-0472">Membrane</keyword>
<keyword evidence="3" id="KW-1133">Transmembrane helix</keyword>
<proteinExistence type="predicted"/>
<feature type="region of interest" description="Disordered" evidence="2">
    <location>
        <begin position="89"/>
        <end position="121"/>
    </location>
</feature>
<reference evidence="5 6" key="1">
    <citation type="submission" date="2025-04" db="UniProtKB">
        <authorList>
            <consortium name="RefSeq"/>
        </authorList>
    </citation>
    <scope>IDENTIFICATION</scope>
    <source>
        <tissue evidence="5 6">Whole body pupa</tissue>
    </source>
</reference>
<evidence type="ECO:0000256" key="2">
    <source>
        <dbReference type="SAM" id="MobiDB-lite"/>
    </source>
</evidence>
<name>A0A9C5ZI37_9MUSC</name>
<dbReference type="KEGG" id="gfs:119641639"/>
<organism evidence="4 5">
    <name type="scientific">Glossina fuscipes</name>
    <dbReference type="NCBI Taxonomy" id="7396"/>
    <lineage>
        <taxon>Eukaryota</taxon>
        <taxon>Metazoa</taxon>
        <taxon>Ecdysozoa</taxon>
        <taxon>Arthropoda</taxon>
        <taxon>Hexapoda</taxon>
        <taxon>Insecta</taxon>
        <taxon>Pterygota</taxon>
        <taxon>Neoptera</taxon>
        <taxon>Endopterygota</taxon>
        <taxon>Diptera</taxon>
        <taxon>Brachycera</taxon>
        <taxon>Muscomorpha</taxon>
        <taxon>Hippoboscoidea</taxon>
        <taxon>Glossinidae</taxon>
        <taxon>Glossina</taxon>
    </lineage>
</organism>
<accession>A0A9C5ZI37</accession>
<dbReference type="RefSeq" id="XP_037896351.1">
    <property type="nucleotide sequence ID" value="XM_038040423.1"/>
</dbReference>
<protein>
    <recommendedName>
        <fullName evidence="1">Small integral membrane protein 14</fullName>
    </recommendedName>
</protein>
<gene>
    <name evidence="5 6" type="primary">LOC119641639</name>
</gene>
<dbReference type="InterPro" id="IPR020309">
    <property type="entry name" value="Smim-14"/>
</dbReference>
<keyword evidence="3" id="KW-0812">Transmembrane</keyword>
<dbReference type="PANTHER" id="PTHR31019">
    <property type="entry name" value="SMALL INTEGRAL MEMBRANE PROTEIN 14"/>
    <property type="match status" value="1"/>
</dbReference>
<evidence type="ECO:0000313" key="4">
    <source>
        <dbReference type="Proteomes" id="UP000092443"/>
    </source>
</evidence>
<feature type="compositionally biased region" description="Gly residues" evidence="2">
    <location>
        <begin position="93"/>
        <end position="105"/>
    </location>
</feature>
<evidence type="ECO:0000313" key="6">
    <source>
        <dbReference type="RefSeq" id="XP_037896351.1"/>
    </source>
</evidence>
<dbReference type="RefSeq" id="XP_037896350.1">
    <property type="nucleotide sequence ID" value="XM_038040422.1"/>
</dbReference>
<dbReference type="Pfam" id="PF11027">
    <property type="entry name" value="DUF2615"/>
    <property type="match status" value="1"/>
</dbReference>
<evidence type="ECO:0000256" key="3">
    <source>
        <dbReference type="SAM" id="Phobius"/>
    </source>
</evidence>
<feature type="compositionally biased region" description="Pro residues" evidence="2">
    <location>
        <begin position="110"/>
        <end position="121"/>
    </location>
</feature>
<dbReference type="Proteomes" id="UP000092443">
    <property type="component" value="Unplaced"/>
</dbReference>
<dbReference type="GO" id="GO:0005783">
    <property type="term" value="C:endoplasmic reticulum"/>
    <property type="evidence" value="ECO:0007669"/>
    <property type="project" value="TreeGrafter"/>
</dbReference>
<sequence>MGDEFDGCECVWSHAYAMQRLLAFIRQNQNNCTDHYCVDASDNLRQSNSISIPSDVEAQDDTNCIMMTMLMVFFLVLYLIRPQSLMSFKNTGKRGGGPDADGNGGSSLPPSQPPPAPPATN</sequence>
<evidence type="ECO:0000313" key="5">
    <source>
        <dbReference type="RefSeq" id="XP_037896350.1"/>
    </source>
</evidence>
<keyword evidence="4" id="KW-1185">Reference proteome</keyword>
<feature type="transmembrane region" description="Helical" evidence="3">
    <location>
        <begin position="63"/>
        <end position="80"/>
    </location>
</feature>
<evidence type="ECO:0000256" key="1">
    <source>
        <dbReference type="ARBA" id="ARBA00017902"/>
    </source>
</evidence>
<dbReference type="PANTHER" id="PTHR31019:SF1">
    <property type="entry name" value="SMALL INTEGRAL MEMBRANE PROTEIN 14"/>
    <property type="match status" value="1"/>
</dbReference>
<dbReference type="GeneID" id="119641639"/>